<dbReference type="SUPFAM" id="SSF53335">
    <property type="entry name" value="S-adenosyl-L-methionine-dependent methyltransferases"/>
    <property type="match status" value="1"/>
</dbReference>
<dbReference type="CDD" id="cd02440">
    <property type="entry name" value="AdoMet_MTases"/>
    <property type="match status" value="1"/>
</dbReference>
<keyword evidence="2" id="KW-0808">Transferase</keyword>
<name>A0ABW2ZH77_9SPHI</name>
<dbReference type="Gene3D" id="3.40.50.150">
    <property type="entry name" value="Vaccinia Virus protein VP39"/>
    <property type="match status" value="1"/>
</dbReference>
<evidence type="ECO:0000259" key="1">
    <source>
        <dbReference type="Pfam" id="PF13649"/>
    </source>
</evidence>
<proteinExistence type="predicted"/>
<evidence type="ECO:0000313" key="3">
    <source>
        <dbReference type="Proteomes" id="UP001597073"/>
    </source>
</evidence>
<accession>A0ABW2ZH77</accession>
<keyword evidence="3" id="KW-1185">Reference proteome</keyword>
<comment type="caution">
    <text evidence="2">The sequence shown here is derived from an EMBL/GenBank/DDBJ whole genome shotgun (WGS) entry which is preliminary data.</text>
</comment>
<evidence type="ECO:0000313" key="2">
    <source>
        <dbReference type="EMBL" id="MFD0765484.1"/>
    </source>
</evidence>
<dbReference type="RefSeq" id="WP_377142677.1">
    <property type="nucleotide sequence ID" value="NZ_JBHTIA010000008.1"/>
</dbReference>
<dbReference type="InterPro" id="IPR029063">
    <property type="entry name" value="SAM-dependent_MTases_sf"/>
</dbReference>
<sequence>MPANYDNSASFYDRLSRLVFGKTLINAQVYLLPCIPKKSNILIVGGGTGWILEEISKIYPSGLNITYVEISAKMMALSQKRNTGSNQVTFINKSIQQAELSQDFDVVITPFLFDNFTEDTLPGAFNPIHQALKPGGLWLYTDFQLTGKWWQYAMLKSMLLFFKILCGVESWHLPDVAKQFNTNGYKVADEKSFFGEFVLTRLHKKLN</sequence>
<dbReference type="GO" id="GO:0008168">
    <property type="term" value="F:methyltransferase activity"/>
    <property type="evidence" value="ECO:0007669"/>
    <property type="project" value="UniProtKB-KW"/>
</dbReference>
<organism evidence="2 3">
    <name type="scientific">Mucilaginibacter lutimaris</name>
    <dbReference type="NCBI Taxonomy" id="931629"/>
    <lineage>
        <taxon>Bacteria</taxon>
        <taxon>Pseudomonadati</taxon>
        <taxon>Bacteroidota</taxon>
        <taxon>Sphingobacteriia</taxon>
        <taxon>Sphingobacteriales</taxon>
        <taxon>Sphingobacteriaceae</taxon>
        <taxon>Mucilaginibacter</taxon>
    </lineage>
</organism>
<protein>
    <submittedName>
        <fullName evidence="2">Class I SAM-dependent methyltransferase</fullName>
        <ecNumber evidence="2">2.1.-.-</ecNumber>
    </submittedName>
</protein>
<dbReference type="InterPro" id="IPR030373">
    <property type="entry name" value="PABS_CS"/>
</dbReference>
<dbReference type="InterPro" id="IPR041698">
    <property type="entry name" value="Methyltransf_25"/>
</dbReference>
<gene>
    <name evidence="2" type="ORF">ACFQZI_11535</name>
</gene>
<dbReference type="PROSITE" id="PS01330">
    <property type="entry name" value="PABS_1"/>
    <property type="match status" value="1"/>
</dbReference>
<dbReference type="GO" id="GO:0032259">
    <property type="term" value="P:methylation"/>
    <property type="evidence" value="ECO:0007669"/>
    <property type="project" value="UniProtKB-KW"/>
</dbReference>
<feature type="domain" description="Methyltransferase" evidence="1">
    <location>
        <begin position="41"/>
        <end position="136"/>
    </location>
</feature>
<dbReference type="EC" id="2.1.-.-" evidence="2"/>
<keyword evidence="2" id="KW-0489">Methyltransferase</keyword>
<dbReference type="Pfam" id="PF13649">
    <property type="entry name" value="Methyltransf_25"/>
    <property type="match status" value="1"/>
</dbReference>
<dbReference type="EMBL" id="JBHTIA010000008">
    <property type="protein sequence ID" value="MFD0765484.1"/>
    <property type="molecule type" value="Genomic_DNA"/>
</dbReference>
<reference evidence="3" key="1">
    <citation type="journal article" date="2019" name="Int. J. Syst. Evol. Microbiol.">
        <title>The Global Catalogue of Microorganisms (GCM) 10K type strain sequencing project: providing services to taxonomists for standard genome sequencing and annotation.</title>
        <authorList>
            <consortium name="The Broad Institute Genomics Platform"/>
            <consortium name="The Broad Institute Genome Sequencing Center for Infectious Disease"/>
            <person name="Wu L."/>
            <person name="Ma J."/>
        </authorList>
    </citation>
    <scope>NUCLEOTIDE SEQUENCE [LARGE SCALE GENOMIC DNA]</scope>
    <source>
        <strain evidence="3">CCUG 60742</strain>
    </source>
</reference>
<dbReference type="Proteomes" id="UP001597073">
    <property type="component" value="Unassembled WGS sequence"/>
</dbReference>